<dbReference type="EMBL" id="ML208260">
    <property type="protein sequence ID" value="TFK76549.1"/>
    <property type="molecule type" value="Genomic_DNA"/>
</dbReference>
<protein>
    <submittedName>
        <fullName evidence="1">Uncharacterized protein</fullName>
    </submittedName>
</protein>
<accession>A0ACD3BFM3</accession>
<organism evidence="1 2">
    <name type="scientific">Pluteus cervinus</name>
    <dbReference type="NCBI Taxonomy" id="181527"/>
    <lineage>
        <taxon>Eukaryota</taxon>
        <taxon>Fungi</taxon>
        <taxon>Dikarya</taxon>
        <taxon>Basidiomycota</taxon>
        <taxon>Agaricomycotina</taxon>
        <taxon>Agaricomycetes</taxon>
        <taxon>Agaricomycetidae</taxon>
        <taxon>Agaricales</taxon>
        <taxon>Pluteineae</taxon>
        <taxon>Pluteaceae</taxon>
        <taxon>Pluteus</taxon>
    </lineage>
</organism>
<sequence>MQAILKILRYLVFAIFIICNAIIASVSVWNFSLSKAVQQELQVDTYLTVVGASGLLFVFLCIFLELAGKNSILGRVWFECAWVGVYWMLELAGAAALSAIGPKVLCGVELFVADGCSSTQVLLAFCWICTITLMGYFLLLLVTSILYQKQDPTIWQCEVQQFPWSNPRCLLASTPPSPSFPKSQNEAKRPSAIVAPKPRRVAPPELYAYRSGLSPEYEIEHYRPPSTFAQPVRPEPVAFPTRTQMASIQQSPAAFYPQYMQSALNAQLPQMQTQPQETRRSSTPPPLGSWPRADIMSQPTRTRSSRAALPAAQSATGTSPTSPSSFSRSSRPTGPRRQSNSGSDHRPPALNLSSISSHRQGPSP</sequence>
<keyword evidence="2" id="KW-1185">Reference proteome</keyword>
<gene>
    <name evidence="1" type="ORF">BDN72DRAFT_755999</name>
</gene>
<name>A0ACD3BFM3_9AGAR</name>
<evidence type="ECO:0000313" key="1">
    <source>
        <dbReference type="EMBL" id="TFK76549.1"/>
    </source>
</evidence>
<dbReference type="Proteomes" id="UP000308600">
    <property type="component" value="Unassembled WGS sequence"/>
</dbReference>
<evidence type="ECO:0000313" key="2">
    <source>
        <dbReference type="Proteomes" id="UP000308600"/>
    </source>
</evidence>
<proteinExistence type="predicted"/>
<reference evidence="1 2" key="1">
    <citation type="journal article" date="2019" name="Nat. Ecol. Evol.">
        <title>Megaphylogeny resolves global patterns of mushroom evolution.</title>
        <authorList>
            <person name="Varga T."/>
            <person name="Krizsan K."/>
            <person name="Foldi C."/>
            <person name="Dima B."/>
            <person name="Sanchez-Garcia M."/>
            <person name="Sanchez-Ramirez S."/>
            <person name="Szollosi G.J."/>
            <person name="Szarkandi J.G."/>
            <person name="Papp V."/>
            <person name="Albert L."/>
            <person name="Andreopoulos W."/>
            <person name="Angelini C."/>
            <person name="Antonin V."/>
            <person name="Barry K.W."/>
            <person name="Bougher N.L."/>
            <person name="Buchanan P."/>
            <person name="Buyck B."/>
            <person name="Bense V."/>
            <person name="Catcheside P."/>
            <person name="Chovatia M."/>
            <person name="Cooper J."/>
            <person name="Damon W."/>
            <person name="Desjardin D."/>
            <person name="Finy P."/>
            <person name="Geml J."/>
            <person name="Haridas S."/>
            <person name="Hughes K."/>
            <person name="Justo A."/>
            <person name="Karasinski D."/>
            <person name="Kautmanova I."/>
            <person name="Kiss B."/>
            <person name="Kocsube S."/>
            <person name="Kotiranta H."/>
            <person name="LaButti K.M."/>
            <person name="Lechner B.E."/>
            <person name="Liimatainen K."/>
            <person name="Lipzen A."/>
            <person name="Lukacs Z."/>
            <person name="Mihaltcheva S."/>
            <person name="Morgado L.N."/>
            <person name="Niskanen T."/>
            <person name="Noordeloos M.E."/>
            <person name="Ohm R.A."/>
            <person name="Ortiz-Santana B."/>
            <person name="Ovrebo C."/>
            <person name="Racz N."/>
            <person name="Riley R."/>
            <person name="Savchenko A."/>
            <person name="Shiryaev A."/>
            <person name="Soop K."/>
            <person name="Spirin V."/>
            <person name="Szebenyi C."/>
            <person name="Tomsovsky M."/>
            <person name="Tulloss R.E."/>
            <person name="Uehling J."/>
            <person name="Grigoriev I.V."/>
            <person name="Vagvolgyi C."/>
            <person name="Papp T."/>
            <person name="Martin F.M."/>
            <person name="Miettinen O."/>
            <person name="Hibbett D.S."/>
            <person name="Nagy L.G."/>
        </authorList>
    </citation>
    <scope>NUCLEOTIDE SEQUENCE [LARGE SCALE GENOMIC DNA]</scope>
    <source>
        <strain evidence="1 2">NL-1719</strain>
    </source>
</reference>